<name>J3LTR7_ORYBR</name>
<dbReference type="HOGENOM" id="CLU_1613366_0_0_1"/>
<reference evidence="2" key="1">
    <citation type="journal article" date="2013" name="Nat. Commun.">
        <title>Whole-genome sequencing of Oryza brachyantha reveals mechanisms underlying Oryza genome evolution.</title>
        <authorList>
            <person name="Chen J."/>
            <person name="Huang Q."/>
            <person name="Gao D."/>
            <person name="Wang J."/>
            <person name="Lang Y."/>
            <person name="Liu T."/>
            <person name="Li B."/>
            <person name="Bai Z."/>
            <person name="Luis Goicoechea J."/>
            <person name="Liang C."/>
            <person name="Chen C."/>
            <person name="Zhang W."/>
            <person name="Sun S."/>
            <person name="Liao Y."/>
            <person name="Zhang X."/>
            <person name="Yang L."/>
            <person name="Song C."/>
            <person name="Wang M."/>
            <person name="Shi J."/>
            <person name="Liu G."/>
            <person name="Liu J."/>
            <person name="Zhou H."/>
            <person name="Zhou W."/>
            <person name="Yu Q."/>
            <person name="An N."/>
            <person name="Chen Y."/>
            <person name="Cai Q."/>
            <person name="Wang B."/>
            <person name="Liu B."/>
            <person name="Min J."/>
            <person name="Huang Y."/>
            <person name="Wu H."/>
            <person name="Li Z."/>
            <person name="Zhang Y."/>
            <person name="Yin Y."/>
            <person name="Song W."/>
            <person name="Jiang J."/>
            <person name="Jackson S.A."/>
            <person name="Wing R.A."/>
            <person name="Wang J."/>
            <person name="Chen M."/>
        </authorList>
    </citation>
    <scope>NUCLEOTIDE SEQUENCE [LARGE SCALE GENOMIC DNA]</scope>
    <source>
        <strain evidence="2">cv. IRGC 101232</strain>
    </source>
</reference>
<organism evidence="2">
    <name type="scientific">Oryza brachyantha</name>
    <name type="common">malo sina</name>
    <dbReference type="NCBI Taxonomy" id="4533"/>
    <lineage>
        <taxon>Eukaryota</taxon>
        <taxon>Viridiplantae</taxon>
        <taxon>Streptophyta</taxon>
        <taxon>Embryophyta</taxon>
        <taxon>Tracheophyta</taxon>
        <taxon>Spermatophyta</taxon>
        <taxon>Magnoliopsida</taxon>
        <taxon>Liliopsida</taxon>
        <taxon>Poales</taxon>
        <taxon>Poaceae</taxon>
        <taxon>BOP clade</taxon>
        <taxon>Oryzoideae</taxon>
        <taxon>Oryzeae</taxon>
        <taxon>Oryzinae</taxon>
        <taxon>Oryza</taxon>
    </lineage>
</organism>
<protein>
    <submittedName>
        <fullName evidence="2">Uncharacterized protein</fullName>
    </submittedName>
</protein>
<reference evidence="2" key="2">
    <citation type="submission" date="2013-04" db="UniProtKB">
        <authorList>
            <consortium name="EnsemblPlants"/>
        </authorList>
    </citation>
    <scope>IDENTIFICATION</scope>
</reference>
<sequence>MFAGAPPLAGRKSPPNSHKSAVQTSPASPINISRNIQPNTTNLHSFESYAPCLKSGENRSPIGATDCEKIGCKSGGEAHFGGQVREAEQPIQLGGGGGGGNRGGGGGWAAIRGMGWRAPPTVGWATIGRLRFNVGRVGWRSVGWPPRPIRARHWGLPVIATPPTI</sequence>
<keyword evidence="3" id="KW-1185">Reference proteome</keyword>
<evidence type="ECO:0000313" key="3">
    <source>
        <dbReference type="Proteomes" id="UP000006038"/>
    </source>
</evidence>
<evidence type="ECO:0000256" key="1">
    <source>
        <dbReference type="SAM" id="MobiDB-lite"/>
    </source>
</evidence>
<feature type="compositionally biased region" description="Polar residues" evidence="1">
    <location>
        <begin position="14"/>
        <end position="38"/>
    </location>
</feature>
<dbReference type="Proteomes" id="UP000006038">
    <property type="component" value="Chromosome 3"/>
</dbReference>
<dbReference type="Gramene" id="OB03G44430.1">
    <property type="protein sequence ID" value="OB03G44430.1"/>
    <property type="gene ID" value="OB03G44430"/>
</dbReference>
<evidence type="ECO:0000313" key="2">
    <source>
        <dbReference type="EnsemblPlants" id="OB03G44430.1"/>
    </source>
</evidence>
<feature type="region of interest" description="Disordered" evidence="1">
    <location>
        <begin position="1"/>
        <end position="38"/>
    </location>
</feature>
<accession>J3LTR7</accession>
<proteinExistence type="predicted"/>
<dbReference type="AlphaFoldDB" id="J3LTR7"/>
<dbReference type="EnsemblPlants" id="OB03G44430.1">
    <property type="protein sequence ID" value="OB03G44430.1"/>
    <property type="gene ID" value="OB03G44430"/>
</dbReference>